<dbReference type="AlphaFoldDB" id="A0A248X5S1"/>
<dbReference type="RefSeq" id="WP_095507847.1">
    <property type="nucleotide sequence ID" value="NZ_CP022544.1"/>
</dbReference>
<dbReference type="Proteomes" id="UP000306798">
    <property type="component" value="Unassembled WGS sequence"/>
</dbReference>
<protein>
    <submittedName>
        <fullName evidence="1">Uncharacterized protein</fullName>
    </submittedName>
</protein>
<evidence type="ECO:0000313" key="1">
    <source>
        <dbReference type="EMBL" id="THG27953.1"/>
    </source>
</evidence>
<organism evidence="1 2">
    <name type="scientific">Bifidobacterium pseudolongum</name>
    <dbReference type="NCBI Taxonomy" id="1694"/>
    <lineage>
        <taxon>Bacteria</taxon>
        <taxon>Bacillati</taxon>
        <taxon>Actinomycetota</taxon>
        <taxon>Actinomycetes</taxon>
        <taxon>Bifidobacteriales</taxon>
        <taxon>Bifidobacteriaceae</taxon>
        <taxon>Bifidobacterium</taxon>
    </lineage>
</organism>
<evidence type="ECO:0000313" key="2">
    <source>
        <dbReference type="Proteomes" id="UP000306798"/>
    </source>
</evidence>
<proteinExistence type="predicted"/>
<name>A0A248X5S1_9BIFI</name>
<accession>A0A248X5S1</accession>
<dbReference type="EMBL" id="SSTF01000001">
    <property type="protein sequence ID" value="THG27953.1"/>
    <property type="molecule type" value="Genomic_DNA"/>
</dbReference>
<reference evidence="1 2" key="1">
    <citation type="submission" date="2019-04" db="EMBL/GenBank/DDBJ databases">
        <title>Microbes associate with the intestines of laboratory mice.</title>
        <authorList>
            <person name="Navarre W."/>
            <person name="Wong E."/>
            <person name="Huang K.C."/>
            <person name="Tropini C."/>
            <person name="Ng K."/>
            <person name="Yu B."/>
        </authorList>
    </citation>
    <scope>NUCLEOTIDE SEQUENCE [LARGE SCALE GENOMIC DNA]</scope>
    <source>
        <strain evidence="1 2">NM87_A27A</strain>
    </source>
</reference>
<comment type="caution">
    <text evidence="1">The sequence shown here is derived from an EMBL/GenBank/DDBJ whole genome shotgun (WGS) entry which is preliminary data.</text>
</comment>
<gene>
    <name evidence="1" type="ORF">E5991_00430</name>
</gene>
<sequence length="118" mass="13367">MAKIVINTLSRVGASDLTLSPDGIDALRDKFGVTLPSDYFTRDRRDDPMLLWLLESYPTEAEYMSDDAYEVEQLCLEDMFESESAGLRIVQVRDHWLIEDDGEGGEYVVTSDTPIEIV</sequence>